<dbReference type="EC" id="2.3.1.-" evidence="2"/>
<evidence type="ECO:0000313" key="3">
    <source>
        <dbReference type="Proteomes" id="UP001597344"/>
    </source>
</evidence>
<accession>A0ABW5AZ23</accession>
<dbReference type="Pfam" id="PF00583">
    <property type="entry name" value="Acetyltransf_1"/>
    <property type="match status" value="1"/>
</dbReference>
<dbReference type="SUPFAM" id="SSF55729">
    <property type="entry name" value="Acyl-CoA N-acyltransferases (Nat)"/>
    <property type="match status" value="1"/>
</dbReference>
<dbReference type="InterPro" id="IPR000182">
    <property type="entry name" value="GNAT_dom"/>
</dbReference>
<evidence type="ECO:0000259" key="1">
    <source>
        <dbReference type="PROSITE" id="PS51186"/>
    </source>
</evidence>
<dbReference type="PROSITE" id="PS51186">
    <property type="entry name" value="GNAT"/>
    <property type="match status" value="1"/>
</dbReference>
<dbReference type="InterPro" id="IPR016181">
    <property type="entry name" value="Acyl_CoA_acyltransferase"/>
</dbReference>
<dbReference type="EMBL" id="JBHUHY010000007">
    <property type="protein sequence ID" value="MFD2187142.1"/>
    <property type="molecule type" value="Genomic_DNA"/>
</dbReference>
<feature type="domain" description="N-acetyltransferase" evidence="1">
    <location>
        <begin position="1"/>
        <end position="134"/>
    </location>
</feature>
<organism evidence="2 3">
    <name type="scientific">Aquimarina celericrescens</name>
    <dbReference type="NCBI Taxonomy" id="1964542"/>
    <lineage>
        <taxon>Bacteria</taxon>
        <taxon>Pseudomonadati</taxon>
        <taxon>Bacteroidota</taxon>
        <taxon>Flavobacteriia</taxon>
        <taxon>Flavobacteriales</taxon>
        <taxon>Flavobacteriaceae</taxon>
        <taxon>Aquimarina</taxon>
    </lineage>
</organism>
<evidence type="ECO:0000313" key="2">
    <source>
        <dbReference type="EMBL" id="MFD2187142.1"/>
    </source>
</evidence>
<gene>
    <name evidence="2" type="ORF">ACFSJT_10105</name>
</gene>
<dbReference type="GO" id="GO:0016746">
    <property type="term" value="F:acyltransferase activity"/>
    <property type="evidence" value="ECO:0007669"/>
    <property type="project" value="UniProtKB-KW"/>
</dbReference>
<keyword evidence="2" id="KW-0012">Acyltransferase</keyword>
<proteinExistence type="predicted"/>
<keyword evidence="3" id="KW-1185">Reference proteome</keyword>
<dbReference type="Proteomes" id="UP001597344">
    <property type="component" value="Unassembled WGS sequence"/>
</dbReference>
<dbReference type="CDD" id="cd04301">
    <property type="entry name" value="NAT_SF"/>
    <property type="match status" value="1"/>
</dbReference>
<dbReference type="PANTHER" id="PTHR13355">
    <property type="entry name" value="GLUCOSAMINE 6-PHOSPHATE N-ACETYLTRANSFERASE"/>
    <property type="match status" value="1"/>
</dbReference>
<name>A0ABW5AZ23_9FLAO</name>
<dbReference type="Gene3D" id="3.40.630.30">
    <property type="match status" value="1"/>
</dbReference>
<comment type="caution">
    <text evidence="2">The sequence shown here is derived from an EMBL/GenBank/DDBJ whole genome shotgun (WGS) entry which is preliminary data.</text>
</comment>
<dbReference type="RefSeq" id="WP_378320137.1">
    <property type="nucleotide sequence ID" value="NZ_JBHUHY010000007.1"/>
</dbReference>
<sequence length="134" mass="15310">MDKEIAIQNLFKQLSPNKKQIPLNELLSNQYNPLIFIYHKSDEKITGIASMCLYKVISGHKGWIEDVVVDFNHRGEGIGKKLIQKLINLAKEKNLSEINLFTEDEKKAAISLYSKLGFKQSSSRLYNLKITKGI</sequence>
<dbReference type="InterPro" id="IPR039143">
    <property type="entry name" value="GNPNAT1-like"/>
</dbReference>
<dbReference type="PRINTS" id="PR01754">
    <property type="entry name" value="SACTRNSFRASE"/>
</dbReference>
<dbReference type="PANTHER" id="PTHR13355:SF15">
    <property type="entry name" value="GCN5-RELATED N-ACETYLTRANSFERASE 3, CHLOROPLASTIC"/>
    <property type="match status" value="1"/>
</dbReference>
<keyword evidence="2" id="KW-0808">Transferase</keyword>
<protein>
    <submittedName>
        <fullName evidence="2">GNAT family N-acetyltransferase</fullName>
        <ecNumber evidence="2">2.3.1.-</ecNumber>
    </submittedName>
</protein>
<reference evidence="3" key="1">
    <citation type="journal article" date="2019" name="Int. J. Syst. Evol. Microbiol.">
        <title>The Global Catalogue of Microorganisms (GCM) 10K type strain sequencing project: providing services to taxonomists for standard genome sequencing and annotation.</title>
        <authorList>
            <consortium name="The Broad Institute Genomics Platform"/>
            <consortium name="The Broad Institute Genome Sequencing Center for Infectious Disease"/>
            <person name="Wu L."/>
            <person name="Ma J."/>
        </authorList>
    </citation>
    <scope>NUCLEOTIDE SEQUENCE [LARGE SCALE GENOMIC DNA]</scope>
    <source>
        <strain evidence="3">DT92</strain>
    </source>
</reference>
<dbReference type="InterPro" id="IPR008125">
    <property type="entry name" value="Streptothricin_AcTrfase"/>
</dbReference>